<dbReference type="AlphaFoldDB" id="A0A317Q1H9"/>
<dbReference type="RefSeq" id="WP_110077006.1">
    <property type="nucleotide sequence ID" value="NZ_QGTT01000028.1"/>
</dbReference>
<dbReference type="PROSITE" id="PS51257">
    <property type="entry name" value="PROKAR_LIPOPROTEIN"/>
    <property type="match status" value="1"/>
</dbReference>
<dbReference type="InterPro" id="IPR029063">
    <property type="entry name" value="SAM-dependent_MTases_sf"/>
</dbReference>
<organism evidence="2 3">
    <name type="scientific">Pseudidiomarina maritima</name>
    <dbReference type="NCBI Taxonomy" id="519453"/>
    <lineage>
        <taxon>Bacteria</taxon>
        <taxon>Pseudomonadati</taxon>
        <taxon>Pseudomonadota</taxon>
        <taxon>Gammaproteobacteria</taxon>
        <taxon>Alteromonadales</taxon>
        <taxon>Idiomarinaceae</taxon>
        <taxon>Pseudidiomarina</taxon>
    </lineage>
</organism>
<comment type="caution">
    <text evidence="2">The sequence shown here is derived from an EMBL/GenBank/DDBJ whole genome shotgun (WGS) entry which is preliminary data.</text>
</comment>
<accession>A0A317Q1H9</accession>
<keyword evidence="3" id="KW-1185">Reference proteome</keyword>
<dbReference type="Gene3D" id="3.40.50.150">
    <property type="entry name" value="Vaccinia Virus protein VP39"/>
    <property type="match status" value="1"/>
</dbReference>
<dbReference type="EMBL" id="QGTT01000028">
    <property type="protein sequence ID" value="PWW06886.1"/>
    <property type="molecule type" value="Genomic_DNA"/>
</dbReference>
<evidence type="ECO:0000256" key="1">
    <source>
        <dbReference type="SAM" id="SignalP"/>
    </source>
</evidence>
<dbReference type="OrthoDB" id="9801692at2"/>
<evidence type="ECO:0000313" key="2">
    <source>
        <dbReference type="EMBL" id="PWW06886.1"/>
    </source>
</evidence>
<evidence type="ECO:0000313" key="3">
    <source>
        <dbReference type="Proteomes" id="UP000246964"/>
    </source>
</evidence>
<keyword evidence="1" id="KW-0732">Signal</keyword>
<protein>
    <submittedName>
        <fullName evidence="2">Putative methyltransferase</fullName>
    </submittedName>
</protein>
<proteinExistence type="predicted"/>
<feature type="signal peptide" evidence="1">
    <location>
        <begin position="1"/>
        <end position="23"/>
    </location>
</feature>
<keyword evidence="2" id="KW-0808">Transferase</keyword>
<dbReference type="Proteomes" id="UP000246964">
    <property type="component" value="Unassembled WGS sequence"/>
</dbReference>
<keyword evidence="2" id="KW-0489">Methyltransferase</keyword>
<dbReference type="GO" id="GO:0032259">
    <property type="term" value="P:methylation"/>
    <property type="evidence" value="ECO:0007669"/>
    <property type="project" value="UniProtKB-KW"/>
</dbReference>
<dbReference type="PIRSF" id="PIRSF031679">
    <property type="entry name" value="Mtase_Alr7345_prd"/>
    <property type="match status" value="1"/>
</dbReference>
<dbReference type="InterPro" id="IPR016980">
    <property type="entry name" value="S-AdoMet-dep_MeTrfase_Alr7345"/>
</dbReference>
<feature type="chain" id="PRO_5016389797" evidence="1">
    <location>
        <begin position="24"/>
        <end position="282"/>
    </location>
</feature>
<sequence length="282" mass="30864">MPTKRQLLTGVAVALLFTPLLSACSNEAAAPAHSTALTDAMNSPARTPSNMQRDKYRNPQATLEFFEVAPHHTVVEIWPGGGWYSEILAPYLHQHGQLYAAGFATSDERGFAIRARANYAERVANDALFGNVIITEFSPLENSAIAPPASADRVLTFRNLHNWYMASGEAGIKGAFATFYQALKPGGMLGIVDHRLPETRPDSDMESSGYIKESYTIALAEAAGFELVARSEINANPNDTTEHPRGVWTLPPTLAAGDQDRDKYIEIGESDRFTLKFVKPHN</sequence>
<dbReference type="GO" id="GO:0008168">
    <property type="term" value="F:methyltransferase activity"/>
    <property type="evidence" value="ECO:0007669"/>
    <property type="project" value="UniProtKB-KW"/>
</dbReference>
<reference evidence="2 3" key="1">
    <citation type="submission" date="2018-05" db="EMBL/GenBank/DDBJ databases">
        <title>Freshwater and sediment microbial communities from various areas in North America, analyzing microbe dynamics in response to fracking.</title>
        <authorList>
            <person name="Lamendella R."/>
        </authorList>
    </citation>
    <scope>NUCLEOTIDE SEQUENCE [LARGE SCALE GENOMIC DNA]</scope>
    <source>
        <strain evidence="2 3">125B1</strain>
    </source>
</reference>
<gene>
    <name evidence="2" type="ORF">DET45_12819</name>
</gene>
<name>A0A317Q1H9_9GAMM</name>
<dbReference type="SUPFAM" id="SSF53335">
    <property type="entry name" value="S-adenosyl-L-methionine-dependent methyltransferases"/>
    <property type="match status" value="1"/>
</dbReference>